<proteinExistence type="predicted"/>
<dbReference type="PANTHER" id="PTHR32071:SF57">
    <property type="entry name" value="C4-DICARBOXYLATE TRANSPORT TRANSCRIPTIONAL REGULATORY PROTEIN DCTD"/>
    <property type="match status" value="1"/>
</dbReference>
<keyword evidence="7" id="KW-1185">Reference proteome</keyword>
<protein>
    <submittedName>
        <fullName evidence="6">Sigma-54 dependent transcriptional regulator</fullName>
    </submittedName>
</protein>
<dbReference type="Pfam" id="PF25601">
    <property type="entry name" value="AAA_lid_14"/>
    <property type="match status" value="1"/>
</dbReference>
<dbReference type="Gene3D" id="1.10.10.60">
    <property type="entry name" value="Homeodomain-like"/>
    <property type="match status" value="1"/>
</dbReference>
<dbReference type="InterPro" id="IPR011006">
    <property type="entry name" value="CheY-like_superfamily"/>
</dbReference>
<dbReference type="SUPFAM" id="SSF46689">
    <property type="entry name" value="Homeodomain-like"/>
    <property type="match status" value="1"/>
</dbReference>
<dbReference type="PROSITE" id="PS00675">
    <property type="entry name" value="SIGMA54_INTERACT_1"/>
    <property type="match status" value="1"/>
</dbReference>
<dbReference type="InterPro" id="IPR027417">
    <property type="entry name" value="P-loop_NTPase"/>
</dbReference>
<keyword evidence="3" id="KW-0597">Phosphoprotein</keyword>
<dbReference type="InterPro" id="IPR058031">
    <property type="entry name" value="AAA_lid_NorR"/>
</dbReference>
<reference evidence="7" key="1">
    <citation type="submission" date="2023-07" db="EMBL/GenBank/DDBJ databases">
        <title>Novel species isolated from saline lakes on Tibetan Plateau.</title>
        <authorList>
            <person name="Lu H."/>
        </authorList>
    </citation>
    <scope>NUCLEOTIDE SEQUENCE [LARGE SCALE GENOMIC DNA]</scope>
    <source>
        <strain evidence="7">CAK8W</strain>
    </source>
</reference>
<name>A0ABS7XEP3_9FLAO</name>
<evidence type="ECO:0000256" key="2">
    <source>
        <dbReference type="ARBA" id="ARBA00022840"/>
    </source>
</evidence>
<gene>
    <name evidence="6" type="ORF">LB452_00625</name>
</gene>
<feature type="domain" description="Response regulatory" evidence="5">
    <location>
        <begin position="4"/>
        <end position="118"/>
    </location>
</feature>
<dbReference type="Gene3D" id="3.40.50.300">
    <property type="entry name" value="P-loop containing nucleotide triphosphate hydrolases"/>
    <property type="match status" value="1"/>
</dbReference>
<evidence type="ECO:0000313" key="6">
    <source>
        <dbReference type="EMBL" id="MBZ9777412.1"/>
    </source>
</evidence>
<dbReference type="CDD" id="cd00009">
    <property type="entry name" value="AAA"/>
    <property type="match status" value="1"/>
</dbReference>
<dbReference type="PROSITE" id="PS00676">
    <property type="entry name" value="SIGMA54_INTERACT_2"/>
    <property type="match status" value="1"/>
</dbReference>
<dbReference type="SUPFAM" id="SSF52540">
    <property type="entry name" value="P-loop containing nucleoside triphosphate hydrolases"/>
    <property type="match status" value="1"/>
</dbReference>
<keyword evidence="2" id="KW-0067">ATP-binding</keyword>
<dbReference type="EMBL" id="JAIQZE010000001">
    <property type="protein sequence ID" value="MBZ9777412.1"/>
    <property type="molecule type" value="Genomic_DNA"/>
</dbReference>
<dbReference type="RefSeq" id="WP_224459795.1">
    <property type="nucleotide sequence ID" value="NZ_JAIQZE010000001.1"/>
</dbReference>
<dbReference type="PANTHER" id="PTHR32071">
    <property type="entry name" value="TRANSCRIPTIONAL REGULATORY PROTEIN"/>
    <property type="match status" value="1"/>
</dbReference>
<keyword evidence="1" id="KW-0547">Nucleotide-binding</keyword>
<dbReference type="InterPro" id="IPR003593">
    <property type="entry name" value="AAA+_ATPase"/>
</dbReference>
<dbReference type="Proteomes" id="UP001199314">
    <property type="component" value="Unassembled WGS sequence"/>
</dbReference>
<dbReference type="Pfam" id="PF00158">
    <property type="entry name" value="Sigma54_activat"/>
    <property type="match status" value="1"/>
</dbReference>
<comment type="caution">
    <text evidence="6">The sequence shown here is derived from an EMBL/GenBank/DDBJ whole genome shotgun (WGS) entry which is preliminary data.</text>
</comment>
<dbReference type="SUPFAM" id="SSF52172">
    <property type="entry name" value="CheY-like"/>
    <property type="match status" value="1"/>
</dbReference>
<dbReference type="SMART" id="SM00448">
    <property type="entry name" value="REC"/>
    <property type="match status" value="1"/>
</dbReference>
<dbReference type="Gene3D" id="3.40.50.2300">
    <property type="match status" value="1"/>
</dbReference>
<evidence type="ECO:0000313" key="7">
    <source>
        <dbReference type="Proteomes" id="UP001199314"/>
    </source>
</evidence>
<dbReference type="InterPro" id="IPR001789">
    <property type="entry name" value="Sig_transdc_resp-reg_receiver"/>
</dbReference>
<organism evidence="6 7">
    <name type="scientific">Psychroflexus longus</name>
    <dbReference type="NCBI Taxonomy" id="2873596"/>
    <lineage>
        <taxon>Bacteria</taxon>
        <taxon>Pseudomonadati</taxon>
        <taxon>Bacteroidota</taxon>
        <taxon>Flavobacteriia</taxon>
        <taxon>Flavobacteriales</taxon>
        <taxon>Flavobacteriaceae</taxon>
        <taxon>Psychroflexus</taxon>
    </lineage>
</organism>
<evidence type="ECO:0000256" key="3">
    <source>
        <dbReference type="PROSITE-ProRule" id="PRU00169"/>
    </source>
</evidence>
<feature type="domain" description="Sigma-54 factor interaction" evidence="4">
    <location>
        <begin position="145"/>
        <end position="374"/>
    </location>
</feature>
<dbReference type="InterPro" id="IPR025662">
    <property type="entry name" value="Sigma_54_int_dom_ATP-bd_1"/>
</dbReference>
<dbReference type="PROSITE" id="PS50110">
    <property type="entry name" value="RESPONSE_REGULATORY"/>
    <property type="match status" value="1"/>
</dbReference>
<dbReference type="CDD" id="cd00156">
    <property type="entry name" value="REC"/>
    <property type="match status" value="1"/>
</dbReference>
<sequence length="447" mass="51364">MKYKVFIIEDDLWYLKKLRHQLLMNPDHEVEVFSDPDLLLRNLSKKPDLICMDFMLPQMSGYELLDGILKVNPNQDIIVISAQENIKTAIELMKKGVRDYVVKDENSKQQIWKSIENIKERKKLNEEINYLKEELKTKYDFSTHIIGNSKKINQVFKLLPKTLKSNINVLISGETGTGKELIAKSIHFNSTFSNGKFIPINVSAIPDQLLESELFGYEKGAFTGADQTKKGKIELADNGTLFLDEISEMSMPMQAKLLRVLQEREVTRVGGLVSIPVNFRLISASNKELNEEVKLNNFREDLYYRLIGFPIHLPPLRERDNDTLVIAKYFAEEFSKQNGRKTPGFSKKATEKLLSHYYPGNVRELKSVVELACVLCEDSLIRQNDISFPKNNVDLSVHQNLTLKEYEIKIIKYHLEKNNNSVSKTSEILDVGKTKIYDLIKKGSITI</sequence>
<dbReference type="Gene3D" id="1.10.8.60">
    <property type="match status" value="1"/>
</dbReference>
<feature type="modified residue" description="4-aspartylphosphate" evidence="3">
    <location>
        <position position="53"/>
    </location>
</feature>
<evidence type="ECO:0000256" key="1">
    <source>
        <dbReference type="ARBA" id="ARBA00022741"/>
    </source>
</evidence>
<evidence type="ECO:0000259" key="5">
    <source>
        <dbReference type="PROSITE" id="PS50110"/>
    </source>
</evidence>
<dbReference type="Pfam" id="PF00072">
    <property type="entry name" value="Response_reg"/>
    <property type="match status" value="1"/>
</dbReference>
<dbReference type="SMART" id="SM00382">
    <property type="entry name" value="AAA"/>
    <property type="match status" value="1"/>
</dbReference>
<dbReference type="InterPro" id="IPR002078">
    <property type="entry name" value="Sigma_54_int"/>
</dbReference>
<dbReference type="InterPro" id="IPR025943">
    <property type="entry name" value="Sigma_54_int_dom_ATP-bd_2"/>
</dbReference>
<evidence type="ECO:0000259" key="4">
    <source>
        <dbReference type="PROSITE" id="PS50045"/>
    </source>
</evidence>
<accession>A0ABS7XEP3</accession>
<dbReference type="PROSITE" id="PS50045">
    <property type="entry name" value="SIGMA54_INTERACT_4"/>
    <property type="match status" value="1"/>
</dbReference>
<dbReference type="InterPro" id="IPR009057">
    <property type="entry name" value="Homeodomain-like_sf"/>
</dbReference>